<reference evidence="1 2" key="1">
    <citation type="submission" date="2008-07" db="EMBL/GenBank/DDBJ databases">
        <authorList>
            <person name="El-Sayed N."/>
            <person name="Caler E."/>
            <person name="Inman J."/>
            <person name="Amedeo P."/>
            <person name="Hass B."/>
            <person name="Wortman J."/>
        </authorList>
    </citation>
    <scope>NUCLEOTIDE SEQUENCE [LARGE SCALE GENOMIC DNA]</scope>
    <source>
        <strain evidence="2">ATCC 50983 / TXsc</strain>
    </source>
</reference>
<dbReference type="InParanoid" id="C5KFE1"/>
<keyword evidence="2" id="KW-1185">Reference proteome</keyword>
<gene>
    <name evidence="1" type="ORF">Pmar_PMAR020330</name>
</gene>
<dbReference type="RefSeq" id="XP_002785005.1">
    <property type="nucleotide sequence ID" value="XM_002784959.1"/>
</dbReference>
<dbReference type="GeneID" id="9063940"/>
<name>C5KFE1_PERM5</name>
<proteinExistence type="predicted"/>
<dbReference type="EMBL" id="GG672728">
    <property type="protein sequence ID" value="EER16801.1"/>
    <property type="molecule type" value="Genomic_DNA"/>
</dbReference>
<dbReference type="OrthoDB" id="438294at2759"/>
<dbReference type="AlphaFoldDB" id="C5KFE1"/>
<evidence type="ECO:0000313" key="2">
    <source>
        <dbReference type="Proteomes" id="UP000007800"/>
    </source>
</evidence>
<dbReference type="Proteomes" id="UP000007800">
    <property type="component" value="Unassembled WGS sequence"/>
</dbReference>
<accession>C5KFE1</accession>
<sequence length="160" mass="18514">MLTSTTQCIRNAGIQLVSTDFHPSVGILNLGCAYKVAPMDLQTYLPALYAHFAKTDFMKSAMKLCGIATVPQLMKILGYVHIVHIFIHSMTEQQFEYMEKGGAKQEVEKECRQWYLVCQFCQMPVVGKEQIIRERYESIYKEVVYSYELDVLEDSAWCYR</sequence>
<evidence type="ECO:0000313" key="1">
    <source>
        <dbReference type="EMBL" id="EER16801.1"/>
    </source>
</evidence>
<protein>
    <submittedName>
        <fullName evidence="1">Uncharacterized protein</fullName>
    </submittedName>
</protein>
<organism evidence="2">
    <name type="scientific">Perkinsus marinus (strain ATCC 50983 / TXsc)</name>
    <dbReference type="NCBI Taxonomy" id="423536"/>
    <lineage>
        <taxon>Eukaryota</taxon>
        <taxon>Sar</taxon>
        <taxon>Alveolata</taxon>
        <taxon>Perkinsozoa</taxon>
        <taxon>Perkinsea</taxon>
        <taxon>Perkinsida</taxon>
        <taxon>Perkinsidae</taxon>
        <taxon>Perkinsus</taxon>
    </lineage>
</organism>